<dbReference type="Pfam" id="PF00561">
    <property type="entry name" value="Abhydrolase_1"/>
    <property type="match status" value="1"/>
</dbReference>
<dbReference type="AlphaFoldDB" id="A0A494YRS1"/>
<dbReference type="Gene3D" id="3.40.50.1820">
    <property type="entry name" value="alpha/beta hydrolase"/>
    <property type="match status" value="1"/>
</dbReference>
<evidence type="ECO:0000313" key="4">
    <source>
        <dbReference type="Proteomes" id="UP000281813"/>
    </source>
</evidence>
<dbReference type="OrthoDB" id="9805423at2"/>
<protein>
    <submittedName>
        <fullName evidence="3">Alpha/beta hydrolase</fullName>
    </submittedName>
</protein>
<keyword evidence="1" id="KW-1133">Transmembrane helix</keyword>
<dbReference type="EMBL" id="RBZO01000046">
    <property type="protein sequence ID" value="RKQ12280.1"/>
    <property type="molecule type" value="Genomic_DNA"/>
</dbReference>
<accession>A0A494YRS1</accession>
<gene>
    <name evidence="3" type="ORF">D8M05_18550</name>
</gene>
<evidence type="ECO:0000259" key="2">
    <source>
        <dbReference type="Pfam" id="PF00561"/>
    </source>
</evidence>
<keyword evidence="4" id="KW-1185">Reference proteome</keyword>
<keyword evidence="3" id="KW-0378">Hydrolase</keyword>
<organism evidence="3 4">
    <name type="scientific">Oceanobacillus bengalensis</name>
    <dbReference type="NCBI Taxonomy" id="1435466"/>
    <lineage>
        <taxon>Bacteria</taxon>
        <taxon>Bacillati</taxon>
        <taxon>Bacillota</taxon>
        <taxon>Bacilli</taxon>
        <taxon>Bacillales</taxon>
        <taxon>Bacillaceae</taxon>
        <taxon>Oceanobacillus</taxon>
    </lineage>
</organism>
<reference evidence="3 4" key="1">
    <citation type="journal article" date="2015" name="Antonie Van Leeuwenhoek">
        <title>Oceanobacillus bengalensis sp. nov., a bacterium isolated from seawater of the Bay of Bengal.</title>
        <authorList>
            <person name="Yongchang O."/>
            <person name="Xiang W."/>
            <person name="Wang G."/>
        </authorList>
    </citation>
    <scope>NUCLEOTIDE SEQUENCE [LARGE SCALE GENOMIC DNA]</scope>
    <source>
        <strain evidence="3 4">MCCC 1K00260</strain>
    </source>
</reference>
<dbReference type="PANTHER" id="PTHR43798">
    <property type="entry name" value="MONOACYLGLYCEROL LIPASE"/>
    <property type="match status" value="1"/>
</dbReference>
<feature type="domain" description="AB hydrolase-1" evidence="2">
    <location>
        <begin position="34"/>
        <end position="141"/>
    </location>
</feature>
<name>A0A494YRS1_9BACI</name>
<keyword evidence="1" id="KW-0472">Membrane</keyword>
<evidence type="ECO:0000256" key="1">
    <source>
        <dbReference type="SAM" id="Phobius"/>
    </source>
</evidence>
<dbReference type="InterPro" id="IPR000073">
    <property type="entry name" value="AB_hydrolase_1"/>
</dbReference>
<dbReference type="InterPro" id="IPR036388">
    <property type="entry name" value="WH-like_DNA-bd_sf"/>
</dbReference>
<dbReference type="SUPFAM" id="SSF53474">
    <property type="entry name" value="alpha/beta-Hydrolases"/>
    <property type="match status" value="1"/>
</dbReference>
<evidence type="ECO:0000313" key="3">
    <source>
        <dbReference type="EMBL" id="RKQ12280.1"/>
    </source>
</evidence>
<dbReference type="PRINTS" id="PR00111">
    <property type="entry name" value="ABHYDROLASE"/>
</dbReference>
<dbReference type="InterPro" id="IPR050266">
    <property type="entry name" value="AB_hydrolase_sf"/>
</dbReference>
<dbReference type="GO" id="GO:0016787">
    <property type="term" value="F:hydrolase activity"/>
    <property type="evidence" value="ECO:0007669"/>
    <property type="project" value="UniProtKB-KW"/>
</dbReference>
<sequence>MNRREVISLAWVSKDDVNIHYEKIDSENPAAVETLILIHGVGLDMHSWDLIIPYFVKDYSILRYDLRGHGGSDAGKGKRDVKLLTDDLLYLLTELDIGPYHIVAQGFGGFLGVLLATFEEKRDLKSLILMGVPIHYPKEIGDHIAEERKAVVAGQDSMLEIGKQLVKKVCYRPSKEIVNILLHAYKQVKPNVYFELFHPGFGAAAMENLQRIDVPILILSGSEDEIFPPEITSALLNFNHFARFFTVPYASFLIQMDQPVLVSQWIHEFIEKNKVSQRDIISPEAEFKRNLTSQMYSDIRGMLKDRDEPLNHNELQVNIMNGFSVRLNGEKIADGWGKRKAKQLLMYLVIKHSATRDELCDVFWPEVSLLNARNRLRVSLHHLKHVLETSPNINPILVAGREYVLLQGIIHSDLISYVDSIKCISQVKSEPFRKLILSHFISTCFYPFFGFFHSKRRTIHV</sequence>
<dbReference type="InterPro" id="IPR029058">
    <property type="entry name" value="AB_hydrolase_fold"/>
</dbReference>
<proteinExistence type="predicted"/>
<feature type="transmembrane region" description="Helical" evidence="1">
    <location>
        <begin position="435"/>
        <end position="452"/>
    </location>
</feature>
<dbReference type="Gene3D" id="1.10.10.10">
    <property type="entry name" value="Winged helix-like DNA-binding domain superfamily/Winged helix DNA-binding domain"/>
    <property type="match status" value="1"/>
</dbReference>
<dbReference type="Proteomes" id="UP000281813">
    <property type="component" value="Unassembled WGS sequence"/>
</dbReference>
<comment type="caution">
    <text evidence="3">The sequence shown here is derived from an EMBL/GenBank/DDBJ whole genome shotgun (WGS) entry which is preliminary data.</text>
</comment>
<keyword evidence="1" id="KW-0812">Transmembrane</keyword>